<dbReference type="AlphaFoldDB" id="A0A5C6EBH0"/>
<evidence type="ECO:0000259" key="1">
    <source>
        <dbReference type="SMART" id="SM00852"/>
    </source>
</evidence>
<dbReference type="SUPFAM" id="SSF53218">
    <property type="entry name" value="Molybdenum cofactor biosynthesis proteins"/>
    <property type="match status" value="1"/>
</dbReference>
<proteinExistence type="predicted"/>
<dbReference type="PIRSF" id="PIRSF006728">
    <property type="entry name" value="CinA"/>
    <property type="match status" value="1"/>
</dbReference>
<evidence type="ECO:0000313" key="2">
    <source>
        <dbReference type="EMBL" id="TWU44856.1"/>
    </source>
</evidence>
<keyword evidence="3" id="KW-1185">Reference proteome</keyword>
<dbReference type="InterPro" id="IPR036425">
    <property type="entry name" value="MoaB/Mog-like_dom_sf"/>
</dbReference>
<dbReference type="OrthoDB" id="9801454at2"/>
<dbReference type="Gene3D" id="3.40.980.10">
    <property type="entry name" value="MoaB/Mog-like domain"/>
    <property type="match status" value="1"/>
</dbReference>
<dbReference type="PANTHER" id="PTHR13939">
    <property type="entry name" value="NICOTINAMIDE-NUCLEOTIDE AMIDOHYDROLASE PNCC"/>
    <property type="match status" value="1"/>
</dbReference>
<dbReference type="InterPro" id="IPR050101">
    <property type="entry name" value="CinA"/>
</dbReference>
<dbReference type="Pfam" id="PF00994">
    <property type="entry name" value="MoCF_biosynth"/>
    <property type="match status" value="1"/>
</dbReference>
<dbReference type="CDD" id="cd00885">
    <property type="entry name" value="cinA"/>
    <property type="match status" value="1"/>
</dbReference>
<reference evidence="2 3" key="1">
    <citation type="submission" date="2019-02" db="EMBL/GenBank/DDBJ databases">
        <title>Deep-cultivation of Planctomycetes and their phenomic and genomic characterization uncovers novel biology.</title>
        <authorList>
            <person name="Wiegand S."/>
            <person name="Jogler M."/>
            <person name="Boedeker C."/>
            <person name="Pinto D."/>
            <person name="Vollmers J."/>
            <person name="Rivas-Marin E."/>
            <person name="Kohn T."/>
            <person name="Peeters S.H."/>
            <person name="Heuer A."/>
            <person name="Rast P."/>
            <person name="Oberbeckmann S."/>
            <person name="Bunk B."/>
            <person name="Jeske O."/>
            <person name="Meyerdierks A."/>
            <person name="Storesund J.E."/>
            <person name="Kallscheuer N."/>
            <person name="Luecker S."/>
            <person name="Lage O.M."/>
            <person name="Pohl T."/>
            <person name="Merkel B.J."/>
            <person name="Hornburger P."/>
            <person name="Mueller R.-W."/>
            <person name="Bruemmer F."/>
            <person name="Labrenz M."/>
            <person name="Spormann A.M."/>
            <person name="Op Den Camp H."/>
            <person name="Overmann J."/>
            <person name="Amann R."/>
            <person name="Jetten M.S.M."/>
            <person name="Mascher T."/>
            <person name="Medema M.H."/>
            <person name="Devos D.P."/>
            <person name="Kaster A.-K."/>
            <person name="Ovreas L."/>
            <person name="Rohde M."/>
            <person name="Galperin M.Y."/>
            <person name="Jogler C."/>
        </authorList>
    </citation>
    <scope>NUCLEOTIDE SEQUENCE [LARGE SCALE GENOMIC DNA]</scope>
    <source>
        <strain evidence="2 3">Q31b</strain>
    </source>
</reference>
<dbReference type="EMBL" id="SJPY01000001">
    <property type="protein sequence ID" value="TWU44856.1"/>
    <property type="molecule type" value="Genomic_DNA"/>
</dbReference>
<dbReference type="InterPro" id="IPR041424">
    <property type="entry name" value="CinA_KH"/>
</dbReference>
<dbReference type="SMART" id="SM00852">
    <property type="entry name" value="MoCF_biosynth"/>
    <property type="match status" value="1"/>
</dbReference>
<evidence type="ECO:0000313" key="3">
    <source>
        <dbReference type="Proteomes" id="UP000315471"/>
    </source>
</evidence>
<name>A0A5C6EBH0_9BACT</name>
<sequence>MSQQNSTKWTAEVISIGDEMTSGARLDTNAQWLSQRLAELGIEVLFHTTVCDTLAHNVNVFQTAARRVDFVVCTGGLGPTRDDLTREALSEVASDPLELRKQALDHIETLFSSRGRPMSERNRLQAMFPSTSTIIPNPLGTAPGIDLRLREDASDHVCRVFALPGVPAEMMPMFDQYVAPSLVSNNGDQHVIRSLVMKFFGTGESAMEERLGDTIARDRQPRVGITVSAATISLRITAHAETAQECEAMIADTKTEILGRVPEYYFGDGENYEQYHAIDSSLRSRGESLMVVELGYAAPLNDWFASLGDTPSYRGGLSLANERELRRHTSASALAEAITQLKSQFDVDWLLLVDGYPSLNSPLVREPSETMPNASVKMLVSSPDGVLHERKSTIAGHPDILQPRIGKTAMEHLRAVMAATDLA</sequence>
<organism evidence="2 3">
    <name type="scientific">Novipirellula aureliae</name>
    <dbReference type="NCBI Taxonomy" id="2527966"/>
    <lineage>
        <taxon>Bacteria</taxon>
        <taxon>Pseudomonadati</taxon>
        <taxon>Planctomycetota</taxon>
        <taxon>Planctomycetia</taxon>
        <taxon>Pirellulales</taxon>
        <taxon>Pirellulaceae</taxon>
        <taxon>Novipirellula</taxon>
    </lineage>
</organism>
<comment type="caution">
    <text evidence="2">The sequence shown here is derived from an EMBL/GenBank/DDBJ whole genome shotgun (WGS) entry which is preliminary data.</text>
</comment>
<dbReference type="InterPro" id="IPR008135">
    <property type="entry name" value="Competence-induced_CinA"/>
</dbReference>
<dbReference type="PANTHER" id="PTHR13939:SF0">
    <property type="entry name" value="NMN AMIDOHYDROLASE-LIKE PROTEIN YFAY"/>
    <property type="match status" value="1"/>
</dbReference>
<feature type="domain" description="MoaB/Mog" evidence="1">
    <location>
        <begin position="12"/>
        <end position="185"/>
    </location>
</feature>
<protein>
    <submittedName>
        <fullName evidence="2">Putative competence-damage inducible protein</fullName>
    </submittedName>
</protein>
<accession>A0A5C6EBH0</accession>
<dbReference type="Proteomes" id="UP000315471">
    <property type="component" value="Unassembled WGS sequence"/>
</dbReference>
<dbReference type="Pfam" id="PF18146">
    <property type="entry name" value="CinA_KH"/>
    <property type="match status" value="1"/>
</dbReference>
<gene>
    <name evidence="2" type="primary">cinA</name>
    <name evidence="2" type="ORF">Q31b_00260</name>
</gene>
<dbReference type="Gene3D" id="3.30.70.2860">
    <property type="match status" value="1"/>
</dbReference>
<dbReference type="InterPro" id="IPR001453">
    <property type="entry name" value="MoaB/Mog_dom"/>
</dbReference>